<reference evidence="2" key="2">
    <citation type="submission" date="2022-12" db="EMBL/GenBank/DDBJ databases">
        <title>Whole genome sequence of Mycolicibacterium iranicum strain SBH312.</title>
        <authorList>
            <person name="Jani J."/>
            <person name="Arifin Mustapha Z."/>
            <person name="Ahmed K."/>
            <person name="Kai Ling C."/>
        </authorList>
    </citation>
    <scope>NUCLEOTIDE SEQUENCE</scope>
    <source>
        <strain evidence="2">SBH312</strain>
    </source>
</reference>
<dbReference type="Proteomes" id="UP001084650">
    <property type="component" value="Unassembled WGS sequence"/>
</dbReference>
<evidence type="ECO:0000313" key="2">
    <source>
        <dbReference type="EMBL" id="MCZ0729421.1"/>
    </source>
</evidence>
<gene>
    <name evidence="3" type="ORF">AWC12_19455</name>
    <name evidence="2" type="ORF">OY187_15295</name>
</gene>
<evidence type="ECO:0000313" key="5">
    <source>
        <dbReference type="Proteomes" id="UP001084650"/>
    </source>
</evidence>
<protein>
    <submittedName>
        <fullName evidence="3">Uncharacterized protein</fullName>
    </submittedName>
</protein>
<reference evidence="3 4" key="1">
    <citation type="submission" date="2016-01" db="EMBL/GenBank/DDBJ databases">
        <title>The new phylogeny of the genus Mycobacterium.</title>
        <authorList>
            <person name="Tarcisio F."/>
            <person name="Conor M."/>
            <person name="Antonella G."/>
            <person name="Elisabetta G."/>
            <person name="Giulia F.S."/>
            <person name="Sara T."/>
            <person name="Anna F."/>
            <person name="Clotilde B."/>
            <person name="Roberto B."/>
            <person name="Veronica D.S."/>
            <person name="Fabio R."/>
            <person name="Monica P."/>
            <person name="Olivier J."/>
            <person name="Enrico T."/>
            <person name="Nicola S."/>
        </authorList>
    </citation>
    <scope>NUCLEOTIDE SEQUENCE [LARGE SCALE GENOMIC DNA]</scope>
    <source>
        <strain evidence="3 4">DSM 45541</strain>
    </source>
</reference>
<evidence type="ECO:0000256" key="1">
    <source>
        <dbReference type="SAM" id="MobiDB-lite"/>
    </source>
</evidence>
<dbReference type="Proteomes" id="UP000193622">
    <property type="component" value="Unassembled WGS sequence"/>
</dbReference>
<keyword evidence="5" id="KW-1185">Reference proteome</keyword>
<comment type="caution">
    <text evidence="3">The sequence shown here is derived from an EMBL/GenBank/DDBJ whole genome shotgun (WGS) entry which is preliminary data.</text>
</comment>
<dbReference type="AlphaFoldDB" id="A0A1X1WGI4"/>
<accession>A0A1X1WGI4</accession>
<sequence>MNPPSIPDFAEVIPGLQPGSFSYPYNVIVVGPPPATDARGTRISAGVDPDMKADGLPGSSLGNAPQADGPLVTANSRYGITAGLEPAAGGNPGPDVRAGIASVPSAEDPSGQPPQTPVPIESSQPDELSTPGGYPAPILETPGTVREGPAGVFGPLPQ</sequence>
<feature type="region of interest" description="Disordered" evidence="1">
    <location>
        <begin position="82"/>
        <end position="158"/>
    </location>
</feature>
<dbReference type="EMBL" id="LQPC01000039">
    <property type="protein sequence ID" value="ORV85715.1"/>
    <property type="molecule type" value="Genomic_DNA"/>
</dbReference>
<evidence type="ECO:0000313" key="4">
    <source>
        <dbReference type="Proteomes" id="UP000193622"/>
    </source>
</evidence>
<name>A0A1X1WGI4_MYCIR</name>
<organism evidence="3 4">
    <name type="scientific">Mycolicibacterium iranicum</name>
    <name type="common">Mycobacterium iranicum</name>
    <dbReference type="NCBI Taxonomy" id="912594"/>
    <lineage>
        <taxon>Bacteria</taxon>
        <taxon>Bacillati</taxon>
        <taxon>Actinomycetota</taxon>
        <taxon>Actinomycetes</taxon>
        <taxon>Mycobacteriales</taxon>
        <taxon>Mycobacteriaceae</taxon>
        <taxon>Mycolicibacterium</taxon>
    </lineage>
</organism>
<proteinExistence type="predicted"/>
<feature type="region of interest" description="Disordered" evidence="1">
    <location>
        <begin position="33"/>
        <end position="70"/>
    </location>
</feature>
<dbReference type="EMBL" id="JAPQYE010000006">
    <property type="protein sequence ID" value="MCZ0729421.1"/>
    <property type="molecule type" value="Genomic_DNA"/>
</dbReference>
<evidence type="ECO:0000313" key="3">
    <source>
        <dbReference type="EMBL" id="ORV85715.1"/>
    </source>
</evidence>